<dbReference type="AlphaFoldDB" id="A0A143HSF4"/>
<proteinExistence type="predicted"/>
<keyword evidence="1" id="KW-0732">Signal</keyword>
<accession>A0A143HSF4</accession>
<dbReference type="STRING" id="252514.A3224_10920"/>
<keyword evidence="3" id="KW-1185">Reference proteome</keyword>
<dbReference type="KEGG" id="mthd:A3224_10920"/>
<dbReference type="Proteomes" id="UP000076077">
    <property type="component" value="Chromosome"/>
</dbReference>
<feature type="signal peptide" evidence="1">
    <location>
        <begin position="1"/>
        <end position="19"/>
    </location>
</feature>
<sequence length="162" mass="18654">MNRVIFTIIGIILATNTMAGPFTYDIQQAGYDFDQYDLKGEATYEIFIDEFQKFPWVEQVGKNTGGSEPTISVKNKESKIDYWVSVIGKPNEYAYLVGIVQPKMVKSMFGLGKEKEVRWVSIYVAERQQTVEDTFKLYFAGKIPELNQELSRLPLFLEQEAR</sequence>
<evidence type="ECO:0000256" key="1">
    <source>
        <dbReference type="SAM" id="SignalP"/>
    </source>
</evidence>
<evidence type="ECO:0008006" key="4">
    <source>
        <dbReference type="Google" id="ProtNLM"/>
    </source>
</evidence>
<name>A0A143HSF4_MICTH</name>
<protein>
    <recommendedName>
        <fullName evidence="4">Polyketide cyclase / dehydrase and lipid transport</fullName>
    </recommendedName>
</protein>
<evidence type="ECO:0000313" key="3">
    <source>
        <dbReference type="Proteomes" id="UP000076077"/>
    </source>
</evidence>
<dbReference type="GeneID" id="76608560"/>
<evidence type="ECO:0000313" key="2">
    <source>
        <dbReference type="EMBL" id="AMX04202.1"/>
    </source>
</evidence>
<reference evidence="3" key="1">
    <citation type="submission" date="2016-03" db="EMBL/GenBank/DDBJ databases">
        <authorList>
            <person name="Lee Y.-S."/>
            <person name="Choi Y.-L."/>
        </authorList>
    </citation>
    <scope>NUCLEOTIDE SEQUENCE [LARGE SCALE GENOMIC DNA]</scope>
    <source>
        <strain evidence="3">DAU221</strain>
    </source>
</reference>
<feature type="chain" id="PRO_5007509789" description="Polyketide cyclase / dehydrase and lipid transport" evidence="1">
    <location>
        <begin position="20"/>
        <end position="162"/>
    </location>
</feature>
<organism evidence="2 3">
    <name type="scientific">Microbulbifer thermotolerans</name>
    <dbReference type="NCBI Taxonomy" id="252514"/>
    <lineage>
        <taxon>Bacteria</taxon>
        <taxon>Pseudomonadati</taxon>
        <taxon>Pseudomonadota</taxon>
        <taxon>Gammaproteobacteria</taxon>
        <taxon>Cellvibrionales</taxon>
        <taxon>Microbulbiferaceae</taxon>
        <taxon>Microbulbifer</taxon>
    </lineage>
</organism>
<dbReference type="OrthoDB" id="9006088at2"/>
<dbReference type="RefSeq" id="WP_067157876.1">
    <property type="nucleotide sequence ID" value="NZ_CP014864.1"/>
</dbReference>
<gene>
    <name evidence="2" type="ORF">A3224_10920</name>
</gene>
<dbReference type="EMBL" id="CP014864">
    <property type="protein sequence ID" value="AMX04202.1"/>
    <property type="molecule type" value="Genomic_DNA"/>
</dbReference>